<evidence type="ECO:0000313" key="3">
    <source>
        <dbReference type="Proteomes" id="UP001235939"/>
    </source>
</evidence>
<dbReference type="PROSITE" id="PS50878">
    <property type="entry name" value="RT_POL"/>
    <property type="match status" value="1"/>
</dbReference>
<dbReference type="PANTHER" id="PTHR47027:SF30">
    <property type="entry name" value="THAP-TYPE DOMAIN-CONTAINING PROTEIN"/>
    <property type="match status" value="1"/>
</dbReference>
<gene>
    <name evidence="2" type="ORF">LAZ67_6000161</name>
</gene>
<dbReference type="InterPro" id="IPR027417">
    <property type="entry name" value="P-loop_NTPase"/>
</dbReference>
<dbReference type="SUPFAM" id="SSF56672">
    <property type="entry name" value="DNA/RNA polymerases"/>
    <property type="match status" value="1"/>
</dbReference>
<accession>A0ABY6KN71</accession>
<dbReference type="InterPro" id="IPR043502">
    <property type="entry name" value="DNA/RNA_pol_sf"/>
</dbReference>
<keyword evidence="3" id="KW-1185">Reference proteome</keyword>
<reference evidence="2 3" key="1">
    <citation type="submission" date="2022-01" db="EMBL/GenBank/DDBJ databases">
        <title>A chromosomal length assembly of Cordylochernes scorpioides.</title>
        <authorList>
            <person name="Zeh D."/>
            <person name="Zeh J."/>
        </authorList>
    </citation>
    <scope>NUCLEOTIDE SEQUENCE [LARGE SCALE GENOMIC DNA]</scope>
    <source>
        <strain evidence="2">IN4F17</strain>
        <tissue evidence="2">Whole Body</tissue>
    </source>
</reference>
<dbReference type="Gene3D" id="3.40.50.300">
    <property type="entry name" value="P-loop containing nucleotide triphosphate hydrolases"/>
    <property type="match status" value="1"/>
</dbReference>
<dbReference type="CDD" id="cd01650">
    <property type="entry name" value="RT_nLTR_like"/>
    <property type="match status" value="1"/>
</dbReference>
<dbReference type="Pfam" id="PF00078">
    <property type="entry name" value="RVT_1"/>
    <property type="match status" value="1"/>
</dbReference>
<evidence type="ECO:0000259" key="1">
    <source>
        <dbReference type="PROSITE" id="PS50878"/>
    </source>
</evidence>
<sequence>MKLEELREKNIPASDDLVYTFNQRILEAMSSAKITYSIKGGPRKSKPWFDKDCYDMKKLAKESLKKYRKTNRLEDRECYASSRKKYLALLDLKRKGFDNEKQEILRNAKDSKTFWKTIALYKSTSIIQGEISIQDWLNFYRELMTTEKNLRICNLHNVISQNDPILDSEITNADIYKEIAGLRSNKACGPDGIPNEVLKTLPDSYILLLKQLYNSVMTTGKYPAIWTNSTIHPIFKNGYKNSPSNYRGIALISNVSKLFTSILRSRLEEWVEGRRVIPENQAGFRKERSCIDHIFTLTTLIQLSLRKKRGKLYVFFVDLRKAFDTVPHSLLWKKLYNLGISYQFISTIKSYYEQATIAIRWKGSFTESIKINSGVLQGEPLSPLLFILFITDLIEIYNNSDLPSVNLPEFGDIHLLLYADDIAIIGESRINLQKKIKILKEYLDENLMTLNESKSKIMVFRNGGKPSNKDRWFWNDKPIAITSRYTYLGFPLTPTITTTHPANYFKGKALTAINATHPILIKSKAKSINLSIKLFDTIVRAVLMYAAPLWATEHKDLLDNIQDIFIRRFLNLPRYTPGYLIRLETGRISLSVTALKLTLKYWLRVLNMSSDRLPRICFNRTRELSNASGTPIGFIKKLTNLLNDNGSPALVSCDDPETLRSAITGLLKTAADQSIQNDLTRMDKSKLYSHYKDIHISFMTEGYLLGDFPFPVVRLLAQVRILSSFFRENHTKMLCGEDPTCTFCNSKLQNEITHYIFDCSALKEERRTLMLKTGQLCASLPSIIDNMTQNKYIATAFYGFHKSISQKKANVCGWGKDCMGYLQVQMNCPLEEALKRNKSRDCPIRKKTISQMYQRMEPPEFPNHIILSSLTSLGSQIEEFGRALERTLKEPLMPPVDDSELRWTVAVNYDHKTRILETRRAIMDKIRDGTIELPTDAKEGIEVGDFNPLEIFLSKVFDKELGYRRYLLAVNIRESLQSAHRRLKVMLCPARVHMDRLLWSLLPPTVTQSNVNLTHTVKSHSAICIAPRACLYGLAQWSQPIIPQVSSRVSWPGCRPLVWTWKNPFYVPIGLPPPLALVPLVLSTP</sequence>
<dbReference type="EMBL" id="CP092868">
    <property type="protein sequence ID" value="UYV68595.1"/>
    <property type="molecule type" value="Genomic_DNA"/>
</dbReference>
<dbReference type="InterPro" id="IPR000477">
    <property type="entry name" value="RT_dom"/>
</dbReference>
<evidence type="ECO:0000313" key="2">
    <source>
        <dbReference type="EMBL" id="UYV68595.1"/>
    </source>
</evidence>
<name>A0ABY6KN71_9ARAC</name>
<organism evidence="2 3">
    <name type="scientific">Cordylochernes scorpioides</name>
    <dbReference type="NCBI Taxonomy" id="51811"/>
    <lineage>
        <taxon>Eukaryota</taxon>
        <taxon>Metazoa</taxon>
        <taxon>Ecdysozoa</taxon>
        <taxon>Arthropoda</taxon>
        <taxon>Chelicerata</taxon>
        <taxon>Arachnida</taxon>
        <taxon>Pseudoscorpiones</taxon>
        <taxon>Cheliferoidea</taxon>
        <taxon>Chernetidae</taxon>
        <taxon>Cordylochernes</taxon>
    </lineage>
</organism>
<protein>
    <recommendedName>
        <fullName evidence="1">Reverse transcriptase domain-containing protein</fullName>
    </recommendedName>
</protein>
<dbReference type="PANTHER" id="PTHR47027">
    <property type="entry name" value="REVERSE TRANSCRIPTASE DOMAIN-CONTAINING PROTEIN"/>
    <property type="match status" value="1"/>
</dbReference>
<dbReference type="Proteomes" id="UP001235939">
    <property type="component" value="Chromosome 06"/>
</dbReference>
<feature type="domain" description="Reverse transcriptase" evidence="1">
    <location>
        <begin position="215"/>
        <end position="492"/>
    </location>
</feature>
<proteinExistence type="predicted"/>